<evidence type="ECO:0000313" key="9">
    <source>
        <dbReference type="EMBL" id="RZF58444.1"/>
    </source>
</evidence>
<dbReference type="SMART" id="SM00965">
    <property type="entry name" value="STN"/>
    <property type="match status" value="1"/>
</dbReference>
<dbReference type="Gene3D" id="2.60.40.1120">
    <property type="entry name" value="Carboxypeptidase-like, regulatory domain"/>
    <property type="match status" value="1"/>
</dbReference>
<evidence type="ECO:0000256" key="7">
    <source>
        <dbReference type="PROSITE-ProRule" id="PRU01360"/>
    </source>
</evidence>
<keyword evidence="6 7" id="KW-0998">Cell outer membrane</keyword>
<dbReference type="InterPro" id="IPR039426">
    <property type="entry name" value="TonB-dep_rcpt-like"/>
</dbReference>
<evidence type="ECO:0000256" key="3">
    <source>
        <dbReference type="ARBA" id="ARBA00022452"/>
    </source>
</evidence>
<evidence type="ECO:0000259" key="8">
    <source>
        <dbReference type="SMART" id="SM00965"/>
    </source>
</evidence>
<dbReference type="SUPFAM" id="SSF49464">
    <property type="entry name" value="Carboxypeptidase regulatory domain-like"/>
    <property type="match status" value="1"/>
</dbReference>
<keyword evidence="4 7" id="KW-0812">Transmembrane</keyword>
<sequence length="1107" mass="122434">MYKNYEVPPSLYVRRRGAKIWKIMKLIAFFMVLGTMCLHASGYAQRVTLDLKNSSLEQALKTIGKQSGYHVLYNPLTIDKSKRVSLNLKNASLDDALKRVFADQPLVYTVSKKTIVVKEKPRVKPVPVKIIAEESKQQQPVIGVVSDSIGPIQGVSVVVKGGSANGTTTNQQGYFTVQVPDNNVTLIFTMVGYETQEIPLNGRTELQVKLRSVNADLEEVVVVGYGTQRRSDVTGAISSVESTTIARAATADATGALQGQTPGAVVVKNVGKPGSGYNINIRGISSFGGSNSPLFVIDGIPTTSGLNDINPADIEKIDVLKDASATAIYGSRGAKGVVIVTTKRGKQGQTTIAYDGYAGARKPTNLPDMMNGEQYVKYRTDQFLATGRDTSRSNNAFFTPAQWANIDAGRFTDWPGMFLKDGRQMNHNVSASGGDEQTRFSLGLGFLQEGGNVSPEDFKRYSFRGNIDKNIGEKWMAGMSFYAAQNLQNLGSSETLRSAYRLPPTVSPYDSDGNSVFRVLGGDGVTNPLFDADNDIRDSRGIRAFGQIYLQVKPLPYLTLKTTFSPSLNTDRFAWYFGSESKEGAGNGGYNSSRNNSTSEQVNWLWDNQAIYERTLEGGHKLTATVIQSMQKDRTESSGIDVYNLPYNSLWYNFGSATNTDFNGTFRGPTVRSDFVQYTLASVRGRVNYSFNDMYLLTLSGTWDGSSRLAEGNKWGFFPSASAAWRISQTEFIQQIGAINDLKLRLSYGASGNDRVDPYITQATLGASTYFFGNALVQGYSPNRLANKLLTWETTKEINLGLDFGFLGNRIYGTIDLYDRKIHDILLNRNLPAPSGWESVSANMGKLRNRGLEVGLTTVNVQTDKFSWKTDFVFDANKNEILETANGKADDIGNAFFIGHPVQVNYNYVFDGVWQESERDIAAGYNQLPGQVRVKDLDNNGVINAEDRQIIGKRVPTWTGSFATTFRYGNIDLYAMAYTRRGEQFNSSFNSSFMNYNQIYNQVNVDYWTPDNPSQTHFQPGTPGTFVNVAYFRKADFVRISNITLGYTVPTSLISKYKINSLRFYATATNPFLFTDYEGYDPEWAAQNTYGTAISTSSYLFGVNVSF</sequence>
<comment type="similarity">
    <text evidence="7">Belongs to the TonB-dependent receptor family.</text>
</comment>
<evidence type="ECO:0000313" key="10">
    <source>
        <dbReference type="Proteomes" id="UP000292855"/>
    </source>
</evidence>
<keyword evidence="10" id="KW-1185">Reference proteome</keyword>
<dbReference type="Pfam" id="PF13715">
    <property type="entry name" value="CarbopepD_reg_2"/>
    <property type="match status" value="1"/>
</dbReference>
<evidence type="ECO:0000256" key="1">
    <source>
        <dbReference type="ARBA" id="ARBA00004571"/>
    </source>
</evidence>
<feature type="domain" description="Secretin/TonB short N-terminal" evidence="8">
    <location>
        <begin position="69"/>
        <end position="120"/>
    </location>
</feature>
<dbReference type="GO" id="GO:0009279">
    <property type="term" value="C:cell outer membrane"/>
    <property type="evidence" value="ECO:0007669"/>
    <property type="project" value="UniProtKB-SubCell"/>
</dbReference>
<dbReference type="Gene3D" id="3.55.50.30">
    <property type="match status" value="1"/>
</dbReference>
<dbReference type="Pfam" id="PF07715">
    <property type="entry name" value="Plug"/>
    <property type="match status" value="1"/>
</dbReference>
<proteinExistence type="inferred from homology"/>
<dbReference type="InterPro" id="IPR012910">
    <property type="entry name" value="Plug_dom"/>
</dbReference>
<dbReference type="Proteomes" id="UP000292855">
    <property type="component" value="Unassembled WGS sequence"/>
</dbReference>
<evidence type="ECO:0000256" key="4">
    <source>
        <dbReference type="ARBA" id="ARBA00022692"/>
    </source>
</evidence>
<comment type="subcellular location">
    <subcellularLocation>
        <location evidence="1 7">Cell outer membrane</location>
        <topology evidence="1 7">Multi-pass membrane protein</topology>
    </subcellularLocation>
</comment>
<dbReference type="InterPro" id="IPR008969">
    <property type="entry name" value="CarboxyPept-like_regulatory"/>
</dbReference>
<dbReference type="OrthoDB" id="9768177at2"/>
<dbReference type="InterPro" id="IPR037066">
    <property type="entry name" value="Plug_dom_sf"/>
</dbReference>
<keyword evidence="5 7" id="KW-0472">Membrane</keyword>
<evidence type="ECO:0000256" key="5">
    <source>
        <dbReference type="ARBA" id="ARBA00023136"/>
    </source>
</evidence>
<evidence type="ECO:0000256" key="6">
    <source>
        <dbReference type="ARBA" id="ARBA00023237"/>
    </source>
</evidence>
<name>A0A4Q6XMG8_9SPHI</name>
<dbReference type="InterPro" id="IPR011662">
    <property type="entry name" value="Secretin/TonB_short_N"/>
</dbReference>
<dbReference type="EMBL" id="SGIT01000004">
    <property type="protein sequence ID" value="RZF58444.1"/>
    <property type="molecule type" value="Genomic_DNA"/>
</dbReference>
<organism evidence="9 10">
    <name type="scientific">Sphingobacterium corticibacterium</name>
    <dbReference type="NCBI Taxonomy" id="2484746"/>
    <lineage>
        <taxon>Bacteria</taxon>
        <taxon>Pseudomonadati</taxon>
        <taxon>Bacteroidota</taxon>
        <taxon>Sphingobacteriia</taxon>
        <taxon>Sphingobacteriales</taxon>
        <taxon>Sphingobacteriaceae</taxon>
        <taxon>Sphingobacterium</taxon>
    </lineage>
</organism>
<dbReference type="Gene3D" id="2.170.130.10">
    <property type="entry name" value="TonB-dependent receptor, plug domain"/>
    <property type="match status" value="1"/>
</dbReference>
<dbReference type="Pfam" id="PF07660">
    <property type="entry name" value="STN"/>
    <property type="match status" value="1"/>
</dbReference>
<protein>
    <submittedName>
        <fullName evidence="9">SusC/RagA family TonB-linked outer membrane protein</fullName>
    </submittedName>
</protein>
<gene>
    <name evidence="9" type="ORF">EWE74_17700</name>
</gene>
<dbReference type="InterPro" id="IPR023997">
    <property type="entry name" value="TonB-dep_OMP_SusC/RagA_CS"/>
</dbReference>
<dbReference type="PROSITE" id="PS52016">
    <property type="entry name" value="TONB_DEPENDENT_REC_3"/>
    <property type="match status" value="1"/>
</dbReference>
<dbReference type="NCBIfam" id="TIGR04056">
    <property type="entry name" value="OMP_RagA_SusC"/>
    <property type="match status" value="1"/>
</dbReference>
<keyword evidence="3 7" id="KW-1134">Transmembrane beta strand</keyword>
<dbReference type="AlphaFoldDB" id="A0A4Q6XMG8"/>
<dbReference type="InterPro" id="IPR036942">
    <property type="entry name" value="Beta-barrel_TonB_sf"/>
</dbReference>
<dbReference type="InterPro" id="IPR023996">
    <property type="entry name" value="TonB-dep_OMP_SusC/RagA"/>
</dbReference>
<dbReference type="SUPFAM" id="SSF56935">
    <property type="entry name" value="Porins"/>
    <property type="match status" value="1"/>
</dbReference>
<dbReference type="NCBIfam" id="TIGR04057">
    <property type="entry name" value="SusC_RagA_signa"/>
    <property type="match status" value="1"/>
</dbReference>
<dbReference type="Gene3D" id="2.40.170.20">
    <property type="entry name" value="TonB-dependent receptor, beta-barrel domain"/>
    <property type="match status" value="1"/>
</dbReference>
<comment type="caution">
    <text evidence="9">The sequence shown here is derived from an EMBL/GenBank/DDBJ whole genome shotgun (WGS) entry which is preliminary data.</text>
</comment>
<keyword evidence="2 7" id="KW-0813">Transport</keyword>
<dbReference type="FunFam" id="2.170.130.10:FF:000003">
    <property type="entry name" value="SusC/RagA family TonB-linked outer membrane protein"/>
    <property type="match status" value="1"/>
</dbReference>
<reference evidence="9 10" key="1">
    <citation type="submission" date="2019-02" db="EMBL/GenBank/DDBJ databases">
        <authorList>
            <person name="Li Y."/>
        </authorList>
    </citation>
    <scope>NUCLEOTIDE SEQUENCE [LARGE SCALE GENOMIC DNA]</scope>
    <source>
        <strain evidence="9 10">30C10-4-7</strain>
    </source>
</reference>
<evidence type="ECO:0000256" key="2">
    <source>
        <dbReference type="ARBA" id="ARBA00022448"/>
    </source>
</evidence>
<accession>A0A4Q6XMG8</accession>